<feature type="region of interest" description="Disordered" evidence="1">
    <location>
        <begin position="136"/>
        <end position="226"/>
    </location>
</feature>
<dbReference type="PANTHER" id="PTHR31903">
    <property type="entry name" value="F12F1.11-RELATED"/>
    <property type="match status" value="1"/>
</dbReference>
<feature type="compositionally biased region" description="Pro residues" evidence="1">
    <location>
        <begin position="165"/>
        <end position="174"/>
    </location>
</feature>
<accession>A0A6J1GQW4</accession>
<protein>
    <submittedName>
        <fullName evidence="3">Uncharacterized protein LOC111456285</fullName>
    </submittedName>
</protein>
<name>A0A6J1GQW4_CUCMO</name>
<dbReference type="GeneID" id="111456285"/>
<dbReference type="RefSeq" id="XP_022953880.1">
    <property type="nucleotide sequence ID" value="XM_023098112.1"/>
</dbReference>
<feature type="region of interest" description="Disordered" evidence="1">
    <location>
        <begin position="65"/>
        <end position="92"/>
    </location>
</feature>
<feature type="region of interest" description="Disordered" evidence="1">
    <location>
        <begin position="1"/>
        <end position="23"/>
    </location>
</feature>
<feature type="compositionally biased region" description="Basic residues" evidence="1">
    <location>
        <begin position="141"/>
        <end position="150"/>
    </location>
</feature>
<dbReference type="KEGG" id="cmos:111456285"/>
<keyword evidence="2" id="KW-1185">Reference proteome</keyword>
<organism evidence="2 3">
    <name type="scientific">Cucurbita moschata</name>
    <name type="common">Winter crookneck squash</name>
    <name type="synonym">Cucurbita pepo var. moschata</name>
    <dbReference type="NCBI Taxonomy" id="3662"/>
    <lineage>
        <taxon>Eukaryota</taxon>
        <taxon>Viridiplantae</taxon>
        <taxon>Streptophyta</taxon>
        <taxon>Embryophyta</taxon>
        <taxon>Tracheophyta</taxon>
        <taxon>Spermatophyta</taxon>
        <taxon>Magnoliopsida</taxon>
        <taxon>eudicotyledons</taxon>
        <taxon>Gunneridae</taxon>
        <taxon>Pentapetalae</taxon>
        <taxon>rosids</taxon>
        <taxon>fabids</taxon>
        <taxon>Cucurbitales</taxon>
        <taxon>Cucurbitaceae</taxon>
        <taxon>Cucurbiteae</taxon>
        <taxon>Cucurbita</taxon>
    </lineage>
</organism>
<dbReference type="AlphaFoldDB" id="A0A6J1GQW4"/>
<reference evidence="3" key="1">
    <citation type="submission" date="2025-08" db="UniProtKB">
        <authorList>
            <consortium name="RefSeq"/>
        </authorList>
    </citation>
    <scope>IDENTIFICATION</scope>
    <source>
        <tissue evidence="3">Young leaves</tissue>
    </source>
</reference>
<proteinExistence type="predicted"/>
<dbReference type="Proteomes" id="UP000504609">
    <property type="component" value="Unplaced"/>
</dbReference>
<dbReference type="PANTHER" id="PTHR31903:SF4">
    <property type="entry name" value="OS11G0490300 PROTEIN"/>
    <property type="match status" value="1"/>
</dbReference>
<feature type="compositionally biased region" description="Basic and acidic residues" evidence="1">
    <location>
        <begin position="197"/>
        <end position="208"/>
    </location>
</feature>
<gene>
    <name evidence="3" type="primary">LOC111456285</name>
</gene>
<evidence type="ECO:0000313" key="3">
    <source>
        <dbReference type="RefSeq" id="XP_022953880.1"/>
    </source>
</evidence>
<evidence type="ECO:0000256" key="1">
    <source>
        <dbReference type="SAM" id="MobiDB-lite"/>
    </source>
</evidence>
<evidence type="ECO:0000313" key="2">
    <source>
        <dbReference type="Proteomes" id="UP000504609"/>
    </source>
</evidence>
<sequence length="249" mass="26957">MKIKNKGKVHPSPSSSSSSSSSDGDFFEVFNYLPVAMLALISLLTVDDREVLAFMMRRSMETSSTSSFVSGNKFSKRAPKKSTAPRASSGSACVHSPPSFTCFDCYMSYWDRWNSSPNGELIHQAIEAFEEQLANGEKSSKNVKGKKREKIGRQSSDKPVNVVAPPLPPLPGVLPLPIDEGSSAAPTTSGSDDVEAAEGKGEPSRTEDETAVMIVPSPPPSNRKGLARKVWPDVLGLFNSRLWSLWGPH</sequence>
<feature type="compositionally biased region" description="Low complexity" evidence="1">
    <location>
        <begin position="11"/>
        <end position="22"/>
    </location>
</feature>